<dbReference type="AlphaFoldDB" id="A0A1D2N717"/>
<feature type="region of interest" description="Disordered" evidence="7">
    <location>
        <begin position="386"/>
        <end position="417"/>
    </location>
</feature>
<keyword evidence="3" id="KW-0597">Phosphoprotein</keyword>
<protein>
    <submittedName>
        <fullName evidence="9">Pericentrin</fullName>
    </submittedName>
</protein>
<dbReference type="InterPro" id="IPR019528">
    <property type="entry name" value="PACT_domain"/>
</dbReference>
<evidence type="ECO:0000256" key="6">
    <source>
        <dbReference type="SAM" id="Coils"/>
    </source>
</evidence>
<keyword evidence="10" id="KW-1185">Reference proteome</keyword>
<feature type="region of interest" description="Disordered" evidence="7">
    <location>
        <begin position="610"/>
        <end position="635"/>
    </location>
</feature>
<dbReference type="Pfam" id="PF10495">
    <property type="entry name" value="PACT_coil_coil"/>
    <property type="match status" value="1"/>
</dbReference>
<evidence type="ECO:0000313" key="10">
    <source>
        <dbReference type="Proteomes" id="UP000094527"/>
    </source>
</evidence>
<feature type="compositionally biased region" description="Polar residues" evidence="7">
    <location>
        <begin position="184"/>
        <end position="200"/>
    </location>
</feature>
<evidence type="ECO:0000259" key="8">
    <source>
        <dbReference type="Pfam" id="PF10495"/>
    </source>
</evidence>
<evidence type="ECO:0000256" key="1">
    <source>
        <dbReference type="ARBA" id="ARBA00004267"/>
    </source>
</evidence>
<keyword evidence="5" id="KW-0206">Cytoskeleton</keyword>
<evidence type="ECO:0000256" key="7">
    <source>
        <dbReference type="SAM" id="MobiDB-lite"/>
    </source>
</evidence>
<feature type="domain" description="Pericentrin/AKAP-450 centrosomal targeting" evidence="8">
    <location>
        <begin position="524"/>
        <end position="608"/>
    </location>
</feature>
<gene>
    <name evidence="9" type="ORF">Ocin01_05618</name>
</gene>
<dbReference type="GO" id="GO:0005815">
    <property type="term" value="C:microtubule organizing center"/>
    <property type="evidence" value="ECO:0007669"/>
    <property type="project" value="UniProtKB-SubCell"/>
</dbReference>
<sequence length="703" mass="79470">MGHFYLTLWSSSADKAALPALNLIIQITSIFLLPMACFDHTVDQCGSSLSSNMKQSDNSKCKNVACDVVMVKKSRPLCQRRQEPLLEPPETSVFSAMKLDLHWLRKLQNFHTSCLLRKLKPMCIKKCLCDLDLERKRRVTRKHSTSTMHSVDSLEDVRSWCPCESDRRRYFLEQMVGRGRGGLNLSQSAGGDRLSSTSNDDYPDSPRALTLEEMERMFNELQSELVAKDKLIKQLQASNEGTGCGSGVDGEIEHECVTLDTVLDYTNEAGVNNSNQLPDEDKLVSSKPNNQGSSEMDDSMYEIRVASDYTVDGDLLKYIGTSILSQGHHHRGTLQDPGQGRLKETEKQIEVATLGTQIQQLKKLLDEERKKSEDLRQRLKSCEEAKAELRSRSPLVRAPSQNTASSSSVHQAQRKELVRQVEEGREQLNLKQKEIRSLHSRISDLESKLSATTAHDKETTSRLTSTVALLKRCEEHGRNLTASNQEYYKENRRLRGQLDKVNINNVHQSVENYQVSGIDYFDNFLRAKSHKKALAWQKKYLSSVIVGYKSIFRQISHGKEHPELVQMQVPLAPGAAGLLDGRRPITLFRVGALAIIALIRMKYMVNRWHKKRPGESSPDSEYKVSRNSGPGTRIETGVIRPSRNILTHNRINYSSAPVPVENTVNDRNNAQGESVEDISEYINRFESIEHQISSSLSRSRFPS</sequence>
<dbReference type="OrthoDB" id="2020852at2759"/>
<evidence type="ECO:0000313" key="9">
    <source>
        <dbReference type="EMBL" id="ODN01063.1"/>
    </source>
</evidence>
<comment type="subcellular location">
    <subcellularLocation>
        <location evidence="1">Cytoplasm</location>
        <location evidence="1">Cytoskeleton</location>
        <location evidence="1">Microtubule organizing center</location>
    </subcellularLocation>
</comment>
<dbReference type="STRING" id="48709.A0A1D2N717"/>
<organism evidence="9 10">
    <name type="scientific">Orchesella cincta</name>
    <name type="common">Springtail</name>
    <name type="synonym">Podura cincta</name>
    <dbReference type="NCBI Taxonomy" id="48709"/>
    <lineage>
        <taxon>Eukaryota</taxon>
        <taxon>Metazoa</taxon>
        <taxon>Ecdysozoa</taxon>
        <taxon>Arthropoda</taxon>
        <taxon>Hexapoda</taxon>
        <taxon>Collembola</taxon>
        <taxon>Entomobryomorpha</taxon>
        <taxon>Entomobryoidea</taxon>
        <taxon>Orchesellidae</taxon>
        <taxon>Orchesellinae</taxon>
        <taxon>Orchesella</taxon>
    </lineage>
</organism>
<dbReference type="GO" id="GO:0005737">
    <property type="term" value="C:cytoplasm"/>
    <property type="evidence" value="ECO:0007669"/>
    <property type="project" value="UniProtKB-ARBA"/>
</dbReference>
<comment type="caution">
    <text evidence="9">The sequence shown here is derived from an EMBL/GenBank/DDBJ whole genome shotgun (WGS) entry which is preliminary data.</text>
</comment>
<feature type="region of interest" description="Disordered" evidence="7">
    <location>
        <begin position="182"/>
        <end position="205"/>
    </location>
</feature>
<evidence type="ECO:0000256" key="3">
    <source>
        <dbReference type="ARBA" id="ARBA00022553"/>
    </source>
</evidence>
<proteinExistence type="predicted"/>
<evidence type="ECO:0000256" key="5">
    <source>
        <dbReference type="ARBA" id="ARBA00023212"/>
    </source>
</evidence>
<keyword evidence="4 6" id="KW-0175">Coiled coil</keyword>
<feature type="coiled-coil region" evidence="6">
    <location>
        <begin position="211"/>
        <end position="238"/>
    </location>
</feature>
<dbReference type="Proteomes" id="UP000094527">
    <property type="component" value="Unassembled WGS sequence"/>
</dbReference>
<evidence type="ECO:0000256" key="2">
    <source>
        <dbReference type="ARBA" id="ARBA00022490"/>
    </source>
</evidence>
<evidence type="ECO:0000256" key="4">
    <source>
        <dbReference type="ARBA" id="ARBA00023054"/>
    </source>
</evidence>
<feature type="region of interest" description="Disordered" evidence="7">
    <location>
        <begin position="269"/>
        <end position="296"/>
    </location>
</feature>
<keyword evidence="2" id="KW-0963">Cytoplasm</keyword>
<dbReference type="EMBL" id="LJIJ01000174">
    <property type="protein sequence ID" value="ODN01063.1"/>
    <property type="molecule type" value="Genomic_DNA"/>
</dbReference>
<reference evidence="9 10" key="1">
    <citation type="journal article" date="2016" name="Genome Biol. Evol.">
        <title>Gene Family Evolution Reflects Adaptation to Soil Environmental Stressors in the Genome of the Collembolan Orchesella cincta.</title>
        <authorList>
            <person name="Faddeeva-Vakhrusheva A."/>
            <person name="Derks M.F."/>
            <person name="Anvar S.Y."/>
            <person name="Agamennone V."/>
            <person name="Suring W."/>
            <person name="Smit S."/>
            <person name="van Straalen N.M."/>
            <person name="Roelofs D."/>
        </authorList>
    </citation>
    <scope>NUCLEOTIDE SEQUENCE [LARGE SCALE GENOMIC DNA]</scope>
    <source>
        <tissue evidence="9">Mixed pool</tissue>
    </source>
</reference>
<name>A0A1D2N717_ORCCI</name>
<feature type="compositionally biased region" description="Polar residues" evidence="7">
    <location>
        <begin position="399"/>
        <end position="411"/>
    </location>
</feature>
<accession>A0A1D2N717</accession>